<keyword evidence="1" id="KW-0418">Kinase</keyword>
<name>A0ACC7NX15_9BACL</name>
<sequence length="385" mass="44152">MLKTSLKKISKNLSTVSTMRDLKDIFLNDMVQTLEVRGGAIVFRYPDSVEILSAGEVDEVQVKELLAAGTLLQDDRYTCKEISHTEDSTSYLVMTRKRTNVLLSKEERHWLGLITSYLEVCMENVHLIRTLTNQLQDLSTKFSNSASAEEFQWFRKVMFELQEEERIRIAADLHDTTMQDLFFLKRRFAALMERFAMNPEEKQNLDNILKFVDLINASLRQSCFELNPHLLREIGLVRTLNQYLEKETYTTPFKILFDAEDGVERVELETPTTKKHILRIVQELLNNAKKHSEASVVSFRFSMEGDRYLLVYEDNGVGIGAETKETRRIGESGIGLEQMKGRVLLLQGSFDVTTLPQGGTSITIVIPVQEETEPKAVQPPHLRLV</sequence>
<keyword evidence="2" id="KW-1185">Reference proteome</keyword>
<protein>
    <submittedName>
        <fullName evidence="1">Sensor histidine kinase</fullName>
    </submittedName>
</protein>
<dbReference type="EMBL" id="JBJURJ010000003">
    <property type="protein sequence ID" value="MFM9327632.1"/>
    <property type="molecule type" value="Genomic_DNA"/>
</dbReference>
<gene>
    <name evidence="1" type="ORF">ACI1P1_04875</name>
</gene>
<organism evidence="1 2">
    <name type="scientific">Paenibacillus mesotrionivorans</name>
    <dbReference type="NCBI Taxonomy" id="3160968"/>
    <lineage>
        <taxon>Bacteria</taxon>
        <taxon>Bacillati</taxon>
        <taxon>Bacillota</taxon>
        <taxon>Bacilli</taxon>
        <taxon>Bacillales</taxon>
        <taxon>Paenibacillaceae</taxon>
        <taxon>Paenibacillus</taxon>
    </lineage>
</organism>
<dbReference type="Proteomes" id="UP001631969">
    <property type="component" value="Unassembled WGS sequence"/>
</dbReference>
<proteinExistence type="predicted"/>
<keyword evidence="1" id="KW-0808">Transferase</keyword>
<accession>A0ACC7NX15</accession>
<comment type="caution">
    <text evidence="1">The sequence shown here is derived from an EMBL/GenBank/DDBJ whole genome shotgun (WGS) entry which is preliminary data.</text>
</comment>
<reference evidence="1" key="1">
    <citation type="submission" date="2024-12" db="EMBL/GenBank/DDBJ databases">
        <authorList>
            <person name="Wu N."/>
        </authorList>
    </citation>
    <scope>NUCLEOTIDE SEQUENCE</scope>
    <source>
        <strain evidence="1">P15</strain>
    </source>
</reference>
<evidence type="ECO:0000313" key="1">
    <source>
        <dbReference type="EMBL" id="MFM9327632.1"/>
    </source>
</evidence>
<evidence type="ECO:0000313" key="2">
    <source>
        <dbReference type="Proteomes" id="UP001631969"/>
    </source>
</evidence>